<proteinExistence type="predicted"/>
<organism evidence="1 3">
    <name type="scientific">Parabacteroides distasonis</name>
    <dbReference type="NCBI Taxonomy" id="823"/>
    <lineage>
        <taxon>Bacteria</taxon>
        <taxon>Pseudomonadati</taxon>
        <taxon>Bacteroidota</taxon>
        <taxon>Bacteroidia</taxon>
        <taxon>Bacteroidales</taxon>
        <taxon>Tannerellaceae</taxon>
        <taxon>Parabacteroides</taxon>
    </lineage>
</organism>
<dbReference type="EMBL" id="WKMW01000004">
    <property type="protein sequence ID" value="MRY83904.1"/>
    <property type="molecule type" value="Genomic_DNA"/>
</dbReference>
<gene>
    <name evidence="2" type="ORF">GKD54_20810</name>
    <name evidence="1" type="ORF">GKD58_06505</name>
</gene>
<dbReference type="RefSeq" id="WP_154398218.1">
    <property type="nucleotide sequence ID" value="NZ_CP132899.1"/>
</dbReference>
<evidence type="ECO:0008006" key="5">
    <source>
        <dbReference type="Google" id="ProtNLM"/>
    </source>
</evidence>
<dbReference type="Proteomes" id="UP000450599">
    <property type="component" value="Unassembled WGS sequence"/>
</dbReference>
<evidence type="ECO:0000313" key="1">
    <source>
        <dbReference type="EMBL" id="MRY83904.1"/>
    </source>
</evidence>
<evidence type="ECO:0000313" key="2">
    <source>
        <dbReference type="EMBL" id="MRZ08593.1"/>
    </source>
</evidence>
<dbReference type="InterPro" id="IPR025935">
    <property type="entry name" value="AbiH"/>
</dbReference>
<dbReference type="Proteomes" id="UP000471216">
    <property type="component" value="Unassembled WGS sequence"/>
</dbReference>
<dbReference type="AlphaFoldDB" id="A0A6I2N9D0"/>
<name>A0A6I2N9D0_PARDI</name>
<evidence type="ECO:0000313" key="4">
    <source>
        <dbReference type="Proteomes" id="UP000471216"/>
    </source>
</evidence>
<dbReference type="EMBL" id="WKMX01000026">
    <property type="protein sequence ID" value="MRZ08593.1"/>
    <property type="molecule type" value="Genomic_DNA"/>
</dbReference>
<accession>A0A6I2N9D0</accession>
<reference evidence="3 4" key="1">
    <citation type="journal article" date="2019" name="Nat. Med.">
        <title>A library of human gut bacterial isolates paired with longitudinal multiomics data enables mechanistic microbiome research.</title>
        <authorList>
            <person name="Poyet M."/>
            <person name="Groussin M."/>
            <person name="Gibbons S.M."/>
            <person name="Avila-Pacheco J."/>
            <person name="Jiang X."/>
            <person name="Kearney S.M."/>
            <person name="Perrotta A.R."/>
            <person name="Berdy B."/>
            <person name="Zhao S."/>
            <person name="Lieberman T.D."/>
            <person name="Swanson P.K."/>
            <person name="Smith M."/>
            <person name="Roesemann S."/>
            <person name="Alexander J.E."/>
            <person name="Rich S.A."/>
            <person name="Livny J."/>
            <person name="Vlamakis H."/>
            <person name="Clish C."/>
            <person name="Bullock K."/>
            <person name="Deik A."/>
            <person name="Scott J."/>
            <person name="Pierce K.A."/>
            <person name="Xavier R.J."/>
            <person name="Alm E.J."/>
        </authorList>
    </citation>
    <scope>NUCLEOTIDE SEQUENCE [LARGE SCALE GENOMIC DNA]</scope>
    <source>
        <strain evidence="2 4">BIOML-A10</strain>
        <strain evidence="1 3">BIOML-A11</strain>
    </source>
</reference>
<evidence type="ECO:0000313" key="3">
    <source>
        <dbReference type="Proteomes" id="UP000450599"/>
    </source>
</evidence>
<protein>
    <recommendedName>
        <fullName evidence="5">Bacteriophage abortive infection AbiH family protein</fullName>
    </recommendedName>
</protein>
<dbReference type="Pfam" id="PF14253">
    <property type="entry name" value="AbiH"/>
    <property type="match status" value="1"/>
</dbReference>
<sequence>MNRIILIGNGFDLAHGLPTRYEDFINWYWEKRVNSFAGNLTPISEDCLCSIKMTSNNYNRCWNVFAFNLPKFFNKPSGKEVIDSITNAPESFEVSFSPFFKNICTSIETKGWVDIEKEYYALLGNAIINPDSCTYTISELNKQLHYIQKLLAQYLSSITIDNIKCNMEIQRQIYGSIRKDDVSLSQLQVYYDYVDYLIQQDNAYQLLLCRYGYEGSDRHFMEEDIKQLRKKFVHSSEIEEIYLKDLIIPENIMLLNFNYTDVADKYGNLKVTSTNHIHGDLNNPSSIIFGYGDELDDDYKNFLKQSDNECLRNIKSIKYLESNNYRNLLQFIESAPYQVYIMGHSCGNSDRTLLNTLFEHQNCVSIKPYYYQKDDGSDNYLEIVQNICRNFTDMKLMRDRVVNKTFCGPLPQISK</sequence>
<comment type="caution">
    <text evidence="1">The sequence shown here is derived from an EMBL/GenBank/DDBJ whole genome shotgun (WGS) entry which is preliminary data.</text>
</comment>